<evidence type="ECO:0000313" key="1">
    <source>
        <dbReference type="EMBL" id="GGF51853.1"/>
    </source>
</evidence>
<name>A0ABQ1VDT8_9BACT</name>
<accession>A0ABQ1VDT8</accession>
<keyword evidence="2" id="KW-1185">Reference proteome</keyword>
<protein>
    <submittedName>
        <fullName evidence="1">Uncharacterized protein</fullName>
    </submittedName>
</protein>
<comment type="caution">
    <text evidence="1">The sequence shown here is derived from an EMBL/GenBank/DDBJ whole genome shotgun (WGS) entry which is preliminary data.</text>
</comment>
<sequence>MYKLGESASGTMDLVTSGFIRWMLRPPPPPEGVPAARMIGAYTKLMLNAFALFSKAGFGRLGMHTYFAAGY</sequence>
<gene>
    <name evidence="1" type="ORF">GCM10011339_45540</name>
</gene>
<dbReference type="EMBL" id="BMIU01000043">
    <property type="protein sequence ID" value="GGF51853.1"/>
    <property type="molecule type" value="Genomic_DNA"/>
</dbReference>
<proteinExistence type="predicted"/>
<reference evidence="2" key="1">
    <citation type="journal article" date="2019" name="Int. J. Syst. Evol. Microbiol.">
        <title>The Global Catalogue of Microorganisms (GCM) 10K type strain sequencing project: providing services to taxonomists for standard genome sequencing and annotation.</title>
        <authorList>
            <consortium name="The Broad Institute Genomics Platform"/>
            <consortium name="The Broad Institute Genome Sequencing Center for Infectious Disease"/>
            <person name="Wu L."/>
            <person name="Ma J."/>
        </authorList>
    </citation>
    <scope>NUCLEOTIDE SEQUENCE [LARGE SCALE GENOMIC DNA]</scope>
    <source>
        <strain evidence="2">CGMCC 1.15407</strain>
    </source>
</reference>
<organism evidence="1 2">
    <name type="scientific">Echinicola rosea</name>
    <dbReference type="NCBI Taxonomy" id="1807691"/>
    <lineage>
        <taxon>Bacteria</taxon>
        <taxon>Pseudomonadati</taxon>
        <taxon>Bacteroidota</taxon>
        <taxon>Cytophagia</taxon>
        <taxon>Cytophagales</taxon>
        <taxon>Cyclobacteriaceae</taxon>
        <taxon>Echinicola</taxon>
    </lineage>
</organism>
<dbReference type="Proteomes" id="UP000647339">
    <property type="component" value="Unassembled WGS sequence"/>
</dbReference>
<evidence type="ECO:0000313" key="2">
    <source>
        <dbReference type="Proteomes" id="UP000647339"/>
    </source>
</evidence>